<dbReference type="PANTHER" id="PTHR47706:SF4">
    <property type="entry name" value="NMRA-LIKE DOMAIN-CONTAINING PROTEIN"/>
    <property type="match status" value="1"/>
</dbReference>
<dbReference type="Pfam" id="PF05368">
    <property type="entry name" value="NmrA"/>
    <property type="match status" value="1"/>
</dbReference>
<keyword evidence="5" id="KW-1185">Reference proteome</keyword>
<name>A0A9J6P1L7_9CLOT</name>
<evidence type="ECO:0000256" key="1">
    <source>
        <dbReference type="ARBA" id="ARBA00022857"/>
    </source>
</evidence>
<dbReference type="Proteomes" id="UP001056429">
    <property type="component" value="Unassembled WGS sequence"/>
</dbReference>
<sequence>MKNKNLNLDLRVAVVGGTGQVGYPLTEELLKLGAEVVVVSRRKHNRNKDKLEYLKSHGAELQFCGEYDNVENLTEIFEEIDVVVETTQVSVDNVKNIEMKIVEAAEKAGVKRFIPCEYVLTKLADNSHPDILLSTKLYPDYVYKKLEELLEDNSFVLGS</sequence>
<reference evidence="4" key="1">
    <citation type="journal article" date="2021" name="mSystems">
        <title>Bacteria and Archaea Synergistically Convert Glycine Betaine to Biogenic Methane in the Formosa Cold Seep of the South China Sea.</title>
        <authorList>
            <person name="Li L."/>
            <person name="Zhang W."/>
            <person name="Zhang S."/>
            <person name="Song L."/>
            <person name="Sun Q."/>
            <person name="Zhang H."/>
            <person name="Xiang H."/>
            <person name="Dong X."/>
        </authorList>
    </citation>
    <scope>NUCLEOTIDE SEQUENCE</scope>
    <source>
        <strain evidence="4">ZWT</strain>
    </source>
</reference>
<dbReference type="InterPro" id="IPR036291">
    <property type="entry name" value="NAD(P)-bd_dom_sf"/>
</dbReference>
<dbReference type="EMBL" id="JAGSOJ010000001">
    <property type="protein sequence ID" value="MCM1989392.1"/>
    <property type="molecule type" value="Genomic_DNA"/>
</dbReference>
<dbReference type="AlphaFoldDB" id="A0A9J6P1L7"/>
<keyword evidence="1" id="KW-0521">NADP</keyword>
<dbReference type="InterPro" id="IPR008030">
    <property type="entry name" value="NmrA-like"/>
</dbReference>
<reference evidence="4" key="2">
    <citation type="submission" date="2021-04" db="EMBL/GenBank/DDBJ databases">
        <authorList>
            <person name="Dong X."/>
        </authorList>
    </citation>
    <scope>NUCLEOTIDE SEQUENCE</scope>
    <source>
        <strain evidence="4">ZWT</strain>
    </source>
</reference>
<protein>
    <submittedName>
        <fullName evidence="4">NmrA family NAD(P)-binding protein</fullName>
    </submittedName>
</protein>
<dbReference type="SUPFAM" id="SSF51735">
    <property type="entry name" value="NAD(P)-binding Rossmann-fold domains"/>
    <property type="match status" value="1"/>
</dbReference>
<evidence type="ECO:0000313" key="5">
    <source>
        <dbReference type="Proteomes" id="UP001056429"/>
    </source>
</evidence>
<proteinExistence type="predicted"/>
<keyword evidence="2" id="KW-0560">Oxidoreductase</keyword>
<dbReference type="GO" id="GO:0016491">
    <property type="term" value="F:oxidoreductase activity"/>
    <property type="evidence" value="ECO:0007669"/>
    <property type="project" value="UniProtKB-KW"/>
</dbReference>
<comment type="caution">
    <text evidence="4">The sequence shown here is derived from an EMBL/GenBank/DDBJ whole genome shotgun (WGS) entry which is preliminary data.</text>
</comment>
<dbReference type="Gene3D" id="3.40.50.720">
    <property type="entry name" value="NAD(P)-binding Rossmann-like Domain"/>
    <property type="match status" value="1"/>
</dbReference>
<evidence type="ECO:0000259" key="3">
    <source>
        <dbReference type="Pfam" id="PF05368"/>
    </source>
</evidence>
<feature type="domain" description="NmrA-like" evidence="3">
    <location>
        <begin position="11"/>
        <end position="122"/>
    </location>
</feature>
<evidence type="ECO:0000256" key="2">
    <source>
        <dbReference type="ARBA" id="ARBA00023002"/>
    </source>
</evidence>
<organism evidence="4 5">
    <name type="scientific">Oceanirhabdus seepicola</name>
    <dbReference type="NCBI Taxonomy" id="2828781"/>
    <lineage>
        <taxon>Bacteria</taxon>
        <taxon>Bacillati</taxon>
        <taxon>Bacillota</taxon>
        <taxon>Clostridia</taxon>
        <taxon>Eubacteriales</taxon>
        <taxon>Clostridiaceae</taxon>
        <taxon>Oceanirhabdus</taxon>
    </lineage>
</organism>
<gene>
    <name evidence="4" type="ORF">KDK92_06540</name>
</gene>
<dbReference type="PANTHER" id="PTHR47706">
    <property type="entry name" value="NMRA-LIKE FAMILY PROTEIN"/>
    <property type="match status" value="1"/>
</dbReference>
<evidence type="ECO:0000313" key="4">
    <source>
        <dbReference type="EMBL" id="MCM1989392.1"/>
    </source>
</evidence>
<dbReference type="RefSeq" id="WP_250858388.1">
    <property type="nucleotide sequence ID" value="NZ_JAGSOJ010000001.1"/>
</dbReference>
<accession>A0A9J6P1L7</accession>
<dbReference type="InterPro" id="IPR051609">
    <property type="entry name" value="NmrA/Isoflavone_reductase-like"/>
</dbReference>